<dbReference type="GO" id="GO:0002161">
    <property type="term" value="F:aminoacyl-tRNA deacylase activity"/>
    <property type="evidence" value="ECO:0007669"/>
    <property type="project" value="TreeGrafter"/>
</dbReference>
<dbReference type="Gene3D" id="3.30.980.10">
    <property type="entry name" value="Threonyl-trna Synthetase, Chain A, domain 2"/>
    <property type="match status" value="1"/>
</dbReference>
<keyword evidence="12" id="KW-0963">Cytoplasm</keyword>
<dbReference type="InterPro" id="IPR050058">
    <property type="entry name" value="Ala-tRNA_ligase"/>
</dbReference>
<comment type="similarity">
    <text evidence="2 12">Belongs to the class-II aminoacyl-tRNA synthetase family.</text>
</comment>
<evidence type="ECO:0000313" key="15">
    <source>
        <dbReference type="EMBL" id="NDY96966.1"/>
    </source>
</evidence>
<dbReference type="InterPro" id="IPR009000">
    <property type="entry name" value="Transl_B-barrel_sf"/>
</dbReference>
<dbReference type="Proteomes" id="UP000484885">
    <property type="component" value="Unassembled WGS sequence"/>
</dbReference>
<comment type="catalytic activity">
    <reaction evidence="12">
        <text>tRNA(Ala) + L-alanine + ATP = L-alanyl-tRNA(Ala) + AMP + diphosphate</text>
        <dbReference type="Rhea" id="RHEA:12540"/>
        <dbReference type="Rhea" id="RHEA-COMP:9657"/>
        <dbReference type="Rhea" id="RHEA-COMP:9923"/>
        <dbReference type="ChEBI" id="CHEBI:30616"/>
        <dbReference type="ChEBI" id="CHEBI:33019"/>
        <dbReference type="ChEBI" id="CHEBI:57972"/>
        <dbReference type="ChEBI" id="CHEBI:78442"/>
        <dbReference type="ChEBI" id="CHEBI:78497"/>
        <dbReference type="ChEBI" id="CHEBI:456215"/>
        <dbReference type="EC" id="6.1.1.7"/>
    </reaction>
</comment>
<comment type="caution">
    <text evidence="15">The sequence shown here is derived from an EMBL/GenBank/DDBJ whole genome shotgun (WGS) entry which is preliminary data.</text>
</comment>
<dbReference type="Gene3D" id="6.10.250.550">
    <property type="match status" value="1"/>
</dbReference>
<evidence type="ECO:0000313" key="16">
    <source>
        <dbReference type="Proteomes" id="UP000484885"/>
    </source>
</evidence>
<sequence>MKTTADIRQAFLDFFAEREHRVVASSSLVPANDPTLLFTNAGMNQFKDVFLGSEKRAYTRAASSQRCVRAGGKHNDLENVGYTARHHTFFEMLGNFSFGDYFKKEAIEFAWGFLTGTCGLPPEKLWVTVYADDDEAAEIWLNHIGVEPERLSRIGDKPGKRYESDNFWAMGETGPCGPCTEIFYDHGPEIPGGPPGTPEEDGDRYIEVWNLVFMQFDRSADGTLHPLPAPCVDTGMGLERLAAILQGVHSNYQIDVFEHLITAAARLTGATDRDAPSLKVIADHIRACAFLIADGVLPANDGRGYVLRRIIRRAIRHGYKLGCEDLFFCKMVGPLAEVMGEAYPELARQRDDVAAVLEREERRFGETLDQGMKLLEQAIAGLEDAVIPGSVAFKLYDTFGFPIDLTRDIARERELEVDEAGFEQAMEAQRERARAAGQFGGGDAMPADLAAELPATDFLGYTQHFAERAELLAILVDGRPVECLEAGQEATLILDRTPFYAESGGQVGDTGVLTAGGLRFRVADTRKLAGVYHGHIGRLETGELARGQALAAQIDADRRADIVRHHSATHLMHSALRTVLGEHVQQKGSLVAPDRLRFDFSHHEPLSDEQIAEIERMVNAQIQANAEAEERQMAYDQAIAAGALAFFGDKYGDEVRVLRFGDFSTELCGGTHVDRMGDIGLFKIIGETGISAGVRRIEAVAGRVAVDWLQSLDRSVREVSGRLKASPEQMAERIEQLLDRSRQLEKELERLKGKLASAAGSDLAGQAVDVAGVKLISAHLDGADPNGLRETVDQLKNKLGSGVIVLGTATDSGVRLVAGVTQDLTGKVKAGEVVNFVAAQVGGKGGGRPDFAQAGGSDAAALPDALASVRGWLQEQL</sequence>
<dbReference type="Pfam" id="PF02272">
    <property type="entry name" value="DHHA1"/>
    <property type="match status" value="1"/>
</dbReference>
<accession>A0A845V735</accession>
<dbReference type="GO" id="GO:0005829">
    <property type="term" value="C:cytosol"/>
    <property type="evidence" value="ECO:0007669"/>
    <property type="project" value="TreeGrafter"/>
</dbReference>
<dbReference type="InterPro" id="IPR018163">
    <property type="entry name" value="Thr/Ala-tRNA-synth_IIc_edit"/>
</dbReference>
<proteinExistence type="inferred from homology"/>
<dbReference type="InterPro" id="IPR012947">
    <property type="entry name" value="tRNA_SAD"/>
</dbReference>
<dbReference type="EMBL" id="JAAGSC010000044">
    <property type="protein sequence ID" value="NDY96966.1"/>
    <property type="molecule type" value="Genomic_DNA"/>
</dbReference>
<evidence type="ECO:0000256" key="3">
    <source>
        <dbReference type="ARBA" id="ARBA00022555"/>
    </source>
</evidence>
<dbReference type="GO" id="GO:0008270">
    <property type="term" value="F:zinc ion binding"/>
    <property type="evidence" value="ECO:0007669"/>
    <property type="project" value="UniProtKB-UniRule"/>
</dbReference>
<dbReference type="GO" id="GO:0045892">
    <property type="term" value="P:negative regulation of DNA-templated transcription"/>
    <property type="evidence" value="ECO:0007669"/>
    <property type="project" value="TreeGrafter"/>
</dbReference>
<dbReference type="GO" id="GO:0000049">
    <property type="term" value="F:tRNA binding"/>
    <property type="evidence" value="ECO:0007669"/>
    <property type="project" value="UniProtKB-KW"/>
</dbReference>
<dbReference type="Gene3D" id="2.40.30.130">
    <property type="match status" value="1"/>
</dbReference>
<dbReference type="GO" id="GO:0005524">
    <property type="term" value="F:ATP binding"/>
    <property type="evidence" value="ECO:0007669"/>
    <property type="project" value="UniProtKB-UniRule"/>
</dbReference>
<dbReference type="FunFam" id="2.40.30.130:FF:000001">
    <property type="entry name" value="Alanine--tRNA ligase"/>
    <property type="match status" value="1"/>
</dbReference>
<dbReference type="InterPro" id="IPR018165">
    <property type="entry name" value="Ala-tRNA-synth_IIc_core"/>
</dbReference>
<evidence type="ECO:0000256" key="11">
    <source>
        <dbReference type="ARBA" id="ARBA00023146"/>
    </source>
</evidence>
<protein>
    <recommendedName>
        <fullName evidence="12">Alanine--tRNA ligase</fullName>
        <ecNumber evidence="12">6.1.1.7</ecNumber>
    </recommendedName>
    <alternativeName>
        <fullName evidence="12">Alanyl-tRNA synthetase</fullName>
        <shortName evidence="12">AlaRS</shortName>
    </alternativeName>
</protein>
<dbReference type="Gene3D" id="3.30.54.20">
    <property type="match status" value="1"/>
</dbReference>
<evidence type="ECO:0000256" key="2">
    <source>
        <dbReference type="ARBA" id="ARBA00008226"/>
    </source>
</evidence>
<dbReference type="GO" id="GO:0006419">
    <property type="term" value="P:alanyl-tRNA aminoacylation"/>
    <property type="evidence" value="ECO:0007669"/>
    <property type="project" value="UniProtKB-UniRule"/>
</dbReference>
<dbReference type="FunFam" id="3.30.980.10:FF:000004">
    <property type="entry name" value="Alanine--tRNA ligase, cytoplasmic"/>
    <property type="match status" value="1"/>
</dbReference>
<comment type="function">
    <text evidence="12">Catalyzes the attachment of alanine to tRNA(Ala) in a two-step reaction: alanine is first activated by ATP to form Ala-AMP and then transferred to the acceptor end of tRNA(Ala). Also edits incorrectly charged Ser-tRNA(Ala) and Gly-tRNA(Ala) via its editing domain.</text>
</comment>
<dbReference type="InterPro" id="IPR045864">
    <property type="entry name" value="aa-tRNA-synth_II/BPL/LPL"/>
</dbReference>
<dbReference type="InterPro" id="IPR002318">
    <property type="entry name" value="Ala-tRNA-lgiase_IIc"/>
</dbReference>
<keyword evidence="10 12" id="KW-0648">Protein biosynthesis</keyword>
<dbReference type="InterPro" id="IPR018162">
    <property type="entry name" value="Ala-tRNA-ligase_IIc_anticod-bd"/>
</dbReference>
<dbReference type="Pfam" id="PF07973">
    <property type="entry name" value="tRNA_SAD"/>
    <property type="match status" value="1"/>
</dbReference>
<feature type="binding site" evidence="12">
    <location>
        <position position="672"/>
    </location>
    <ligand>
        <name>Zn(2+)</name>
        <dbReference type="ChEBI" id="CHEBI:29105"/>
    </ligand>
</feature>
<dbReference type="FunFam" id="3.30.930.10:FF:000004">
    <property type="entry name" value="Alanine--tRNA ligase"/>
    <property type="match status" value="1"/>
</dbReference>
<dbReference type="HAMAP" id="MF_00036_B">
    <property type="entry name" value="Ala_tRNA_synth_B"/>
    <property type="match status" value="1"/>
</dbReference>
<keyword evidence="3 12" id="KW-0820">tRNA-binding</keyword>
<dbReference type="EC" id="6.1.1.7" evidence="12"/>
<keyword evidence="7 12" id="KW-0862">Zinc</keyword>
<evidence type="ECO:0000256" key="8">
    <source>
        <dbReference type="ARBA" id="ARBA00022840"/>
    </source>
</evidence>
<evidence type="ECO:0000256" key="9">
    <source>
        <dbReference type="ARBA" id="ARBA00022884"/>
    </source>
</evidence>
<keyword evidence="5 12" id="KW-0479">Metal-binding</keyword>
<evidence type="ECO:0000259" key="14">
    <source>
        <dbReference type="PROSITE" id="PS50860"/>
    </source>
</evidence>
<evidence type="ECO:0000256" key="7">
    <source>
        <dbReference type="ARBA" id="ARBA00022833"/>
    </source>
</evidence>
<evidence type="ECO:0000256" key="13">
    <source>
        <dbReference type="SAM" id="Coils"/>
    </source>
</evidence>
<name>A0A845V735_9GAMM</name>
<dbReference type="PROSITE" id="PS50860">
    <property type="entry name" value="AA_TRNA_LIGASE_II_ALA"/>
    <property type="match status" value="1"/>
</dbReference>
<evidence type="ECO:0000256" key="1">
    <source>
        <dbReference type="ARBA" id="ARBA00004496"/>
    </source>
</evidence>
<feature type="binding site" evidence="12">
    <location>
        <position position="668"/>
    </location>
    <ligand>
        <name>Zn(2+)</name>
        <dbReference type="ChEBI" id="CHEBI:29105"/>
    </ligand>
</feature>
<evidence type="ECO:0000256" key="10">
    <source>
        <dbReference type="ARBA" id="ARBA00022917"/>
    </source>
</evidence>
<dbReference type="SUPFAM" id="SSF55186">
    <property type="entry name" value="ThrRS/AlaRS common domain"/>
    <property type="match status" value="1"/>
</dbReference>
<dbReference type="SMART" id="SM00863">
    <property type="entry name" value="tRNA_SAD"/>
    <property type="match status" value="1"/>
</dbReference>
<evidence type="ECO:0000256" key="6">
    <source>
        <dbReference type="ARBA" id="ARBA00022741"/>
    </source>
</evidence>
<dbReference type="FunFam" id="3.10.310.40:FF:000001">
    <property type="entry name" value="Alanine--tRNA ligase"/>
    <property type="match status" value="1"/>
</dbReference>
<keyword evidence="9 12" id="KW-0694">RNA-binding</keyword>
<dbReference type="SUPFAM" id="SSF50447">
    <property type="entry name" value="Translation proteins"/>
    <property type="match status" value="1"/>
</dbReference>
<gene>
    <name evidence="12 15" type="primary">alaS</name>
    <name evidence="15" type="ORF">G3I74_14635</name>
</gene>
<dbReference type="CDD" id="cd00673">
    <property type="entry name" value="AlaRS_core"/>
    <property type="match status" value="1"/>
</dbReference>
<dbReference type="PRINTS" id="PR00980">
    <property type="entry name" value="TRNASYNTHALA"/>
</dbReference>
<keyword evidence="11 12" id="KW-0030">Aminoacyl-tRNA synthetase</keyword>
<keyword evidence="6 12" id="KW-0547">Nucleotide-binding</keyword>
<feature type="binding site" evidence="12">
    <location>
        <position position="566"/>
    </location>
    <ligand>
        <name>Zn(2+)</name>
        <dbReference type="ChEBI" id="CHEBI:29105"/>
    </ligand>
</feature>
<dbReference type="Pfam" id="PF01411">
    <property type="entry name" value="tRNA-synt_2c"/>
    <property type="match status" value="1"/>
</dbReference>
<dbReference type="PANTHER" id="PTHR11777">
    <property type="entry name" value="ALANYL-TRNA SYNTHETASE"/>
    <property type="match status" value="1"/>
</dbReference>
<reference evidence="15 16" key="1">
    <citation type="submission" date="2020-02" db="EMBL/GenBank/DDBJ databases">
        <authorList>
            <person name="Zhang X.-Y."/>
        </authorList>
    </citation>
    <scope>NUCLEOTIDE SEQUENCE [LARGE SCALE GENOMIC DNA]</scope>
    <source>
        <strain evidence="15 16">C33</strain>
    </source>
</reference>
<feature type="binding site" evidence="12">
    <location>
        <position position="570"/>
    </location>
    <ligand>
        <name>Zn(2+)</name>
        <dbReference type="ChEBI" id="CHEBI:29105"/>
    </ligand>
</feature>
<comment type="subcellular location">
    <subcellularLocation>
        <location evidence="1 12">Cytoplasm</location>
    </subcellularLocation>
</comment>
<dbReference type="NCBIfam" id="TIGR00344">
    <property type="entry name" value="alaS"/>
    <property type="match status" value="1"/>
</dbReference>
<feature type="domain" description="Alanyl-transfer RNA synthetases family profile" evidence="14">
    <location>
        <begin position="2"/>
        <end position="711"/>
    </location>
</feature>
<dbReference type="InterPro" id="IPR003156">
    <property type="entry name" value="DHHA1_dom"/>
</dbReference>
<keyword evidence="13" id="KW-0175">Coiled coil</keyword>
<dbReference type="InterPro" id="IPR018164">
    <property type="entry name" value="Ala-tRNA-synth_IIc_N"/>
</dbReference>
<organism evidence="15 16">
    <name type="scientific">Wenzhouxiangella limi</name>
    <dbReference type="NCBI Taxonomy" id="2707351"/>
    <lineage>
        <taxon>Bacteria</taxon>
        <taxon>Pseudomonadati</taxon>
        <taxon>Pseudomonadota</taxon>
        <taxon>Gammaproteobacteria</taxon>
        <taxon>Chromatiales</taxon>
        <taxon>Wenzhouxiangellaceae</taxon>
        <taxon>Wenzhouxiangella</taxon>
    </lineage>
</organism>
<dbReference type="PANTHER" id="PTHR11777:SF9">
    <property type="entry name" value="ALANINE--TRNA LIGASE, CYTOPLASMIC"/>
    <property type="match status" value="1"/>
</dbReference>
<dbReference type="Gene3D" id="3.30.930.10">
    <property type="entry name" value="Bira Bifunctional Protein, Domain 2"/>
    <property type="match status" value="1"/>
</dbReference>
<dbReference type="RefSeq" id="WP_164212342.1">
    <property type="nucleotide sequence ID" value="NZ_JAAGSC010000044.1"/>
</dbReference>
<keyword evidence="8 12" id="KW-0067">ATP-binding</keyword>
<keyword evidence="4 12" id="KW-0436">Ligase</keyword>
<evidence type="ECO:0000256" key="5">
    <source>
        <dbReference type="ARBA" id="ARBA00022723"/>
    </source>
</evidence>
<dbReference type="AlphaFoldDB" id="A0A845V735"/>
<keyword evidence="16" id="KW-1185">Reference proteome</keyword>
<dbReference type="GO" id="GO:0004813">
    <property type="term" value="F:alanine-tRNA ligase activity"/>
    <property type="evidence" value="ECO:0007669"/>
    <property type="project" value="UniProtKB-UniRule"/>
</dbReference>
<evidence type="ECO:0000256" key="4">
    <source>
        <dbReference type="ARBA" id="ARBA00022598"/>
    </source>
</evidence>
<dbReference type="FunFam" id="3.30.54.20:FF:000001">
    <property type="entry name" value="Alanine--tRNA ligase"/>
    <property type="match status" value="1"/>
</dbReference>
<dbReference type="Gene3D" id="3.10.310.40">
    <property type="match status" value="1"/>
</dbReference>
<comment type="cofactor">
    <cofactor evidence="12">
        <name>Zn(2+)</name>
        <dbReference type="ChEBI" id="CHEBI:29105"/>
    </cofactor>
    <text evidence="12">Binds 1 zinc ion per subunit.</text>
</comment>
<comment type="domain">
    <text evidence="12">Consists of three domains; the N-terminal catalytic domain, the editing domain and the C-terminal C-Ala domain. The editing domain removes incorrectly charged amino acids, while the C-Ala domain, along with tRNA(Ala), serves as a bridge to cooperatively bring together the editing and aminoacylation centers thus stimulating deacylation of misacylated tRNAs.</text>
</comment>
<evidence type="ECO:0000256" key="12">
    <source>
        <dbReference type="HAMAP-Rule" id="MF_00036"/>
    </source>
</evidence>
<dbReference type="InterPro" id="IPR023033">
    <property type="entry name" value="Ala_tRNA_ligase_euk/bac"/>
</dbReference>
<feature type="coiled-coil region" evidence="13">
    <location>
        <begin position="731"/>
        <end position="761"/>
    </location>
</feature>
<dbReference type="SUPFAM" id="SSF101353">
    <property type="entry name" value="Putative anticodon-binding domain of alanyl-tRNA synthetase (AlaRS)"/>
    <property type="match status" value="1"/>
</dbReference>
<dbReference type="SUPFAM" id="SSF55681">
    <property type="entry name" value="Class II aaRS and biotin synthetases"/>
    <property type="match status" value="1"/>
</dbReference>